<dbReference type="GeneID" id="107222547"/>
<dbReference type="Pfam" id="PF07690">
    <property type="entry name" value="MFS_1"/>
    <property type="match status" value="1"/>
</dbReference>
<feature type="transmembrane region" description="Helical" evidence="6">
    <location>
        <begin position="201"/>
        <end position="224"/>
    </location>
</feature>
<organism evidence="8 10">
    <name type="scientific">Neodiprion lecontei</name>
    <name type="common">Redheaded pine sawfly</name>
    <dbReference type="NCBI Taxonomy" id="441921"/>
    <lineage>
        <taxon>Eukaryota</taxon>
        <taxon>Metazoa</taxon>
        <taxon>Ecdysozoa</taxon>
        <taxon>Arthropoda</taxon>
        <taxon>Hexapoda</taxon>
        <taxon>Insecta</taxon>
        <taxon>Pterygota</taxon>
        <taxon>Neoptera</taxon>
        <taxon>Endopterygota</taxon>
        <taxon>Hymenoptera</taxon>
        <taxon>Tenthredinoidea</taxon>
        <taxon>Diprionidae</taxon>
        <taxon>Diprioninae</taxon>
        <taxon>Neodiprion</taxon>
    </lineage>
</organism>
<feature type="domain" description="Major facilitator superfamily (MFS) profile" evidence="7">
    <location>
        <begin position="14"/>
        <end position="464"/>
    </location>
</feature>
<comment type="subcellular location">
    <subcellularLocation>
        <location evidence="1">Membrane</location>
        <topology evidence="1">Multi-pass membrane protein</topology>
    </subcellularLocation>
</comment>
<evidence type="ECO:0000256" key="5">
    <source>
        <dbReference type="SAM" id="MobiDB-lite"/>
    </source>
</evidence>
<feature type="transmembrane region" description="Helical" evidence="6">
    <location>
        <begin position="111"/>
        <end position="134"/>
    </location>
</feature>
<evidence type="ECO:0000313" key="10">
    <source>
        <dbReference type="RefSeq" id="XP_046601442.1"/>
    </source>
</evidence>
<feature type="region of interest" description="Disordered" evidence="5">
    <location>
        <begin position="49"/>
        <end position="71"/>
    </location>
</feature>
<feature type="transmembrane region" description="Helical" evidence="6">
    <location>
        <begin position="140"/>
        <end position="161"/>
    </location>
</feature>
<dbReference type="RefSeq" id="XP_046601442.1">
    <property type="nucleotide sequence ID" value="XM_046745486.1"/>
</dbReference>
<feature type="region of interest" description="Disordered" evidence="5">
    <location>
        <begin position="474"/>
        <end position="494"/>
    </location>
</feature>
<dbReference type="SUPFAM" id="SSF103473">
    <property type="entry name" value="MFS general substrate transporter"/>
    <property type="match status" value="1"/>
</dbReference>
<feature type="transmembrane region" description="Helical" evidence="6">
    <location>
        <begin position="372"/>
        <end position="393"/>
    </location>
</feature>
<dbReference type="InterPro" id="IPR011701">
    <property type="entry name" value="MFS"/>
</dbReference>
<gene>
    <name evidence="9 10" type="primary">LOC107222547</name>
</gene>
<name>A0ABM3GME3_NEOLC</name>
<evidence type="ECO:0000313" key="9">
    <source>
        <dbReference type="RefSeq" id="XP_046601441.1"/>
    </source>
</evidence>
<evidence type="ECO:0000256" key="2">
    <source>
        <dbReference type="ARBA" id="ARBA00022692"/>
    </source>
</evidence>
<evidence type="ECO:0000259" key="7">
    <source>
        <dbReference type="PROSITE" id="PS50850"/>
    </source>
</evidence>
<dbReference type="Proteomes" id="UP000829291">
    <property type="component" value="Chromosome 7"/>
</dbReference>
<evidence type="ECO:0000256" key="1">
    <source>
        <dbReference type="ARBA" id="ARBA00004141"/>
    </source>
</evidence>
<proteinExistence type="predicted"/>
<feature type="transmembrane region" description="Helical" evidence="6">
    <location>
        <begin position="16"/>
        <end position="40"/>
    </location>
</feature>
<dbReference type="PROSITE" id="PS50850">
    <property type="entry name" value="MFS"/>
    <property type="match status" value="1"/>
</dbReference>
<dbReference type="InterPro" id="IPR020846">
    <property type="entry name" value="MFS_dom"/>
</dbReference>
<dbReference type="InterPro" id="IPR050382">
    <property type="entry name" value="MFS_Na/Anion_cotransporter"/>
</dbReference>
<evidence type="ECO:0000256" key="4">
    <source>
        <dbReference type="ARBA" id="ARBA00023136"/>
    </source>
</evidence>
<dbReference type="InterPro" id="IPR036259">
    <property type="entry name" value="MFS_trans_sf"/>
</dbReference>
<feature type="transmembrane region" description="Helical" evidence="6">
    <location>
        <begin position="405"/>
        <end position="425"/>
    </location>
</feature>
<feature type="transmembrane region" description="Helical" evidence="6">
    <location>
        <begin position="347"/>
        <end position="366"/>
    </location>
</feature>
<dbReference type="PANTHER" id="PTHR11662:SF415">
    <property type="entry name" value="AT30085P-RELATED"/>
    <property type="match status" value="1"/>
</dbReference>
<feature type="transmembrane region" description="Helical" evidence="6">
    <location>
        <begin position="437"/>
        <end position="458"/>
    </location>
</feature>
<keyword evidence="4 6" id="KW-0472">Membrane</keyword>
<reference evidence="9 10" key="1">
    <citation type="submission" date="2025-05" db="UniProtKB">
        <authorList>
            <consortium name="RefSeq"/>
        </authorList>
    </citation>
    <scope>IDENTIFICATION</scope>
    <source>
        <tissue evidence="9 10">Thorax and Abdomen</tissue>
    </source>
</reference>
<evidence type="ECO:0000313" key="8">
    <source>
        <dbReference type="Proteomes" id="UP000829291"/>
    </source>
</evidence>
<dbReference type="RefSeq" id="XP_046601441.1">
    <property type="nucleotide sequence ID" value="XM_046745485.1"/>
</dbReference>
<feature type="transmembrane region" description="Helical" evidence="6">
    <location>
        <begin position="84"/>
        <end position="104"/>
    </location>
</feature>
<protein>
    <submittedName>
        <fullName evidence="9 10">Inorganic phosphate cotransporter</fullName>
    </submittedName>
</protein>
<keyword evidence="3 6" id="KW-1133">Transmembrane helix</keyword>
<dbReference type="Gene3D" id="1.20.1250.20">
    <property type="entry name" value="MFS general substrate transporter like domains"/>
    <property type="match status" value="2"/>
</dbReference>
<dbReference type="CDD" id="cd17318">
    <property type="entry name" value="MFS_SLC17"/>
    <property type="match status" value="1"/>
</dbReference>
<dbReference type="PANTHER" id="PTHR11662">
    <property type="entry name" value="SOLUTE CARRIER FAMILY 17"/>
    <property type="match status" value="1"/>
</dbReference>
<feature type="transmembrane region" description="Helical" evidence="6">
    <location>
        <begin position="173"/>
        <end position="195"/>
    </location>
</feature>
<evidence type="ECO:0000256" key="3">
    <source>
        <dbReference type="ARBA" id="ARBA00022989"/>
    </source>
</evidence>
<keyword evidence="2 6" id="KW-0812">Transmembrane</keyword>
<evidence type="ECO:0000256" key="6">
    <source>
        <dbReference type="SAM" id="Phobius"/>
    </source>
</evidence>
<keyword evidence="8" id="KW-1185">Reference proteome</keyword>
<accession>A0ABM3GME3</accession>
<sequence>MLVCWKICCGKLQQRWILAFMGCLAAMNAFMMRSCLSVAITEMVAKSDSSNDTSSDDTCPAFESTSSNSTTGGTYEWSEYTQGIILSSFFWGYMVAQIPGGITVAKFGGKYPLGIGLLLAGVLTLFTPTVVEAYGAKGLIVLRILMGLSGGAIYPSFSFLTGHWAPPNERSKIGNLIMSGAMLGTIVANALSGVLIENSSIGWPIVFYFFGGFSVLWFCAWTLLCYSRPEMHPFITDEEKKYLEETINEVNTGKHGRKQPIPWRCILSSPPFWALIAASLSHDWGSYVMITNLPKYMSSVLKFSVQSNGLLSALPFMAKWVVSNASSWLADWLITGKKISRRNARKTFTSIGGLGTAFFLIAASYAGCNRTVVVVLFIFGMGVMGNLFPGVMVNNVDLSPNHAETLMGITNTITSLASIAAPYAVGVLTPNQFLSEWRIVFWITFALFFTTTTIFDFWGDGEVQPWNDLESIDREQKEVGSEKRKYEERMSSSE</sequence>